<sequence>MPLFTEINRLKADLDALRPLAPEQEQRVLQKFRLEWNYNSNAIEGNSLTLGETRSLLLHGLTAAGKPMRDHLDIKGHNEAVLWLEDFVRDERPLTEQFIRGMHEVLLGEAYYTPAQTATGQPTRKMIVPGQYKQQPNNVLTATGEMFYFASPEDTPAQMRDLVDWYRQQEAAPTMHPVALAAEFHYRFVRIHPFDDGNGRMSRLLMNLILLRHGYPMTVIKAADRNRYLAALSAADAGDPEPFLRFIIENVEDGLRLMIRAAKGESIEEPNDLDKKLALLKVHLLNSNKTAANAWDLTEQHLFYGQFLSSWIEDFLNQTTRFDFAFFGKTFYANVITLDDDEPANSNSGSLLSLASHLEEKLKANTLLKGLTIYSLWTGFKGLDQPGLALGVRFAFSSRDFEIIYTISDLHGDYRSFKSISFKKHETLLISDYKSDYDIAQISQANYQLANKVYDFIAAKVAEADTPPA</sequence>
<reference evidence="2 3" key="1">
    <citation type="submission" date="2022-03" db="EMBL/GenBank/DDBJ databases">
        <title>Hymenobactersp. isolated from the air.</title>
        <authorList>
            <person name="Won M."/>
            <person name="Kwon S.-W."/>
        </authorList>
    </citation>
    <scope>NUCLEOTIDE SEQUENCE [LARGE SCALE GENOMIC DNA]</scope>
    <source>
        <strain evidence="2 3">KACC 22596</strain>
    </source>
</reference>
<organism evidence="2 3">
    <name type="scientific">Hymenobacter monticola</name>
    <dbReference type="NCBI Taxonomy" id="1705399"/>
    <lineage>
        <taxon>Bacteria</taxon>
        <taxon>Pseudomonadati</taxon>
        <taxon>Bacteroidota</taxon>
        <taxon>Cytophagia</taxon>
        <taxon>Cytophagales</taxon>
        <taxon>Hymenobacteraceae</taxon>
        <taxon>Hymenobacter</taxon>
    </lineage>
</organism>
<protein>
    <submittedName>
        <fullName evidence="2">Fic family protein</fullName>
    </submittedName>
</protein>
<dbReference type="SUPFAM" id="SSF140931">
    <property type="entry name" value="Fic-like"/>
    <property type="match status" value="1"/>
</dbReference>
<dbReference type="RefSeq" id="WP_243514681.1">
    <property type="nucleotide sequence ID" value="NZ_CP094534.1"/>
</dbReference>
<dbReference type="InterPro" id="IPR040198">
    <property type="entry name" value="Fido_containing"/>
</dbReference>
<dbReference type="Pfam" id="PF02661">
    <property type="entry name" value="Fic"/>
    <property type="match status" value="1"/>
</dbReference>
<name>A0ABY4B4H7_9BACT</name>
<dbReference type="PANTHER" id="PTHR13504">
    <property type="entry name" value="FIDO DOMAIN-CONTAINING PROTEIN DDB_G0283145"/>
    <property type="match status" value="1"/>
</dbReference>
<dbReference type="PROSITE" id="PS51459">
    <property type="entry name" value="FIDO"/>
    <property type="match status" value="1"/>
</dbReference>
<feature type="domain" description="Fido" evidence="1">
    <location>
        <begin position="94"/>
        <end position="249"/>
    </location>
</feature>
<evidence type="ECO:0000313" key="2">
    <source>
        <dbReference type="EMBL" id="UOE34043.1"/>
    </source>
</evidence>
<evidence type="ECO:0000259" key="1">
    <source>
        <dbReference type="PROSITE" id="PS51459"/>
    </source>
</evidence>
<dbReference type="PANTHER" id="PTHR13504:SF38">
    <property type="entry name" value="FIDO DOMAIN-CONTAINING PROTEIN"/>
    <property type="match status" value="1"/>
</dbReference>
<evidence type="ECO:0000313" key="3">
    <source>
        <dbReference type="Proteomes" id="UP000831390"/>
    </source>
</evidence>
<dbReference type="EMBL" id="CP094534">
    <property type="protein sequence ID" value="UOE34043.1"/>
    <property type="molecule type" value="Genomic_DNA"/>
</dbReference>
<proteinExistence type="predicted"/>
<dbReference type="InterPro" id="IPR003812">
    <property type="entry name" value="Fido"/>
</dbReference>
<dbReference type="Gene3D" id="1.10.3290.10">
    <property type="entry name" value="Fido-like domain"/>
    <property type="match status" value="1"/>
</dbReference>
<accession>A0ABY4B4H7</accession>
<dbReference type="InterPro" id="IPR036597">
    <property type="entry name" value="Fido-like_dom_sf"/>
</dbReference>
<keyword evidence="3" id="KW-1185">Reference proteome</keyword>
<gene>
    <name evidence="2" type="ORF">MTP16_23380</name>
</gene>
<dbReference type="Proteomes" id="UP000831390">
    <property type="component" value="Chromosome"/>
</dbReference>